<dbReference type="AlphaFoldDB" id="A0A126Q3E8"/>
<dbReference type="OrthoDB" id="9790247at2"/>
<dbReference type="InterPro" id="IPR028994">
    <property type="entry name" value="Integrin_alpha_N"/>
</dbReference>
<protein>
    <submittedName>
        <fullName evidence="1">Uncharacterized protein</fullName>
    </submittedName>
</protein>
<organism evidence="1 2">
    <name type="scientific">Alteromonas macleodii</name>
    <name type="common">Pseudoalteromonas macleodii</name>
    <dbReference type="NCBI Taxonomy" id="28108"/>
    <lineage>
        <taxon>Bacteria</taxon>
        <taxon>Pseudomonadati</taxon>
        <taxon>Pseudomonadota</taxon>
        <taxon>Gammaproteobacteria</taxon>
        <taxon>Alteromonadales</taxon>
        <taxon>Alteromonadaceae</taxon>
        <taxon>Alteromonas/Salinimonas group</taxon>
        <taxon>Alteromonas</taxon>
    </lineage>
</organism>
<reference evidence="1 2" key="1">
    <citation type="submission" date="2015-12" db="EMBL/GenBank/DDBJ databases">
        <authorList>
            <person name="Shamseldin A."/>
            <person name="Moawad H."/>
            <person name="Abd El-Rahim W.M."/>
            <person name="Sadowsky M.J."/>
        </authorList>
    </citation>
    <scope>NUCLEOTIDE SEQUENCE [LARGE SCALE GENOMIC DNA]</scope>
    <source>
        <strain evidence="1 2">D7</strain>
    </source>
</reference>
<evidence type="ECO:0000313" key="2">
    <source>
        <dbReference type="Proteomes" id="UP000063991"/>
    </source>
</evidence>
<accession>A0A126Q3E8</accession>
<dbReference type="Proteomes" id="UP000063991">
    <property type="component" value="Chromosome"/>
</dbReference>
<dbReference type="EMBL" id="CP014323">
    <property type="protein sequence ID" value="AMJ99773.1"/>
    <property type="molecule type" value="Genomic_DNA"/>
</dbReference>
<proteinExistence type="predicted"/>
<evidence type="ECO:0000313" key="1">
    <source>
        <dbReference type="EMBL" id="AMJ99773.1"/>
    </source>
</evidence>
<dbReference type="RefSeq" id="WP_061095957.1">
    <property type="nucleotide sequence ID" value="NZ_CP014323.1"/>
</dbReference>
<gene>
    <name evidence="1" type="ORF">AVL55_17395</name>
</gene>
<sequence length="720" mass="78913">MLLLTSNKNCNGLKLTLVLFALTPFLTQASERFSFSYTFDASARGTPGEILSGVVEGRLAEDGDTILIDRFIQADLSGISYNISGKTDTRAADPEDAPRMSLSGEIVDFWVCAEGFDAFYENGGGDCAFGETGGFLVSPYVDTRTAECIQFDENEECVNWAWAGIPEKTNTYRVGDIPSIKSNWQASKLQPSNAGEVVHTLGNVNEPILFSFDADNERYVATALNDTFSITWQGSYSQVALYMLPDMNGNGSPELGLFGIRSSTGNEGKPQLFIKDTATGNRVSILNWVANWSNTSIVVMPDMTGDGVADIGLQGLFKEGLRPQLVIRNGLTNGNVNTFAFPALWNKPTYFSFTDVNLDGTKEVALFGTISKNGKPQVRVVNGTTPSDKLSAYTFPSNWNNTSWHDVGDFNLDGTPDWALLGKADADGRWQLIIKSGLSPRGALSIYAWPDLTDITFGQVDDYTNDGIAEFALGGFNAEKKRWQLQIKDGQNRNSTLNNVNWANKWSDVSLHILQDVDGDRLNDLALLGKRTNYEIALKSSRDGFSSETILDLGSTWQVKPNIGFIGTSSSESSEFMAYDVVNQELHVEPITFPLPEILNYVLTIDFVITSQQGIICNTDEEYVGLEGSEVGELTLDEFAQRAVLTMDIEGQGTPTPISGNYNSVEQTIDLTYESDVFDLSVVSKTDSHIEITGTITTTDTREDSEQQCVTVWDLDIKGA</sequence>
<name>A0A126Q3E8_ALTMA</name>
<dbReference type="SUPFAM" id="SSF69318">
    <property type="entry name" value="Integrin alpha N-terminal domain"/>
    <property type="match status" value="1"/>
</dbReference>